<organism evidence="1 2">
    <name type="scientific">Herminiimonas arsenicoxydans</name>
    <dbReference type="NCBI Taxonomy" id="204773"/>
    <lineage>
        <taxon>Bacteria</taxon>
        <taxon>Pseudomonadati</taxon>
        <taxon>Pseudomonadota</taxon>
        <taxon>Betaproteobacteria</taxon>
        <taxon>Burkholderiales</taxon>
        <taxon>Oxalobacteraceae</taxon>
        <taxon>Herminiimonas</taxon>
    </lineage>
</organism>
<name>A4G5X3_HERAR</name>
<sequence length="91" mass="9809">MQQGNFRNDRQPWMEYGACTEKIRALKIVERNIAAITRPARIVNENVASSGKYASHAALQAGAKIAAAQSAILSESKAIMHFDGGRIGPLA</sequence>
<reference evidence="1 2" key="1">
    <citation type="journal article" date="2007" name="PLoS Genet.">
        <title>A tale of two oxidation states: bacterial colonization of arsenic-rich environments.</title>
        <authorList>
            <person name="Muller D."/>
            <person name="Medigue C."/>
            <person name="Koechler S."/>
            <person name="Barbe V."/>
            <person name="Barakat M."/>
            <person name="Talla E."/>
            <person name="Bonnefoy V."/>
            <person name="Krin E."/>
            <person name="Arsene-Ploetze F."/>
            <person name="Carapito C."/>
            <person name="Chandler M."/>
            <person name="Cournoyer B."/>
            <person name="Cruveiller S."/>
            <person name="Dossat C."/>
            <person name="Duval S."/>
            <person name="Heymann M."/>
            <person name="Leize E."/>
            <person name="Lieutaud A."/>
            <person name="Lievremont D."/>
            <person name="Makita Y."/>
            <person name="Mangenot S."/>
            <person name="Nitschke W."/>
            <person name="Ortet P."/>
            <person name="Perdrial N."/>
            <person name="Schoepp B."/>
            <person name="Siguier N."/>
            <person name="Simeonova D.D."/>
            <person name="Rouy Z."/>
            <person name="Segurens B."/>
            <person name="Turlin E."/>
            <person name="Vallenet D."/>
            <person name="Van Dorsselaer A."/>
            <person name="Weiss S."/>
            <person name="Weissenbach J."/>
            <person name="Lett M.C."/>
            <person name="Danchin A."/>
            <person name="Bertin P.N."/>
        </authorList>
    </citation>
    <scope>NUCLEOTIDE SEQUENCE [LARGE SCALE GENOMIC DNA]</scope>
    <source>
        <strain evidence="2">ULPAs1</strain>
    </source>
</reference>
<dbReference type="STRING" id="204773.HEAR1754"/>
<keyword evidence="2" id="KW-1185">Reference proteome</keyword>
<dbReference type="HOGENOM" id="CLU_2422921_0_0_4"/>
<dbReference type="EMBL" id="CU207211">
    <property type="protein sequence ID" value="CAL61910.1"/>
    <property type="molecule type" value="Genomic_DNA"/>
</dbReference>
<evidence type="ECO:0000313" key="2">
    <source>
        <dbReference type="Proteomes" id="UP000006697"/>
    </source>
</evidence>
<dbReference type="Proteomes" id="UP000006697">
    <property type="component" value="Chromosome"/>
</dbReference>
<proteinExistence type="predicted"/>
<dbReference type="AlphaFoldDB" id="A4G5X3"/>
<protein>
    <submittedName>
        <fullName evidence="1">Uncharacterized protein</fullName>
    </submittedName>
</protein>
<dbReference type="KEGG" id="har:HEAR1754"/>
<gene>
    <name evidence="1" type="ordered locus">HEAR1754</name>
</gene>
<accession>A4G5X3</accession>
<evidence type="ECO:0000313" key="1">
    <source>
        <dbReference type="EMBL" id="CAL61910.1"/>
    </source>
</evidence>